<feature type="transmembrane region" description="Helical" evidence="2">
    <location>
        <begin position="79"/>
        <end position="97"/>
    </location>
</feature>
<evidence type="ECO:0000259" key="4">
    <source>
        <dbReference type="PROSITE" id="PS50887"/>
    </source>
</evidence>
<dbReference type="EMBL" id="QXGH01000024">
    <property type="protein sequence ID" value="RHW25370.1"/>
    <property type="molecule type" value="Genomic_DNA"/>
</dbReference>
<dbReference type="PANTHER" id="PTHR44757">
    <property type="entry name" value="DIGUANYLATE CYCLASE DGCP"/>
    <property type="match status" value="1"/>
</dbReference>
<dbReference type="CDD" id="cd00130">
    <property type="entry name" value="PAS"/>
    <property type="match status" value="1"/>
</dbReference>
<gene>
    <name evidence="5" type="ORF">D0Z08_19235</name>
</gene>
<protein>
    <submittedName>
        <fullName evidence="5">EAL domain-containing protein</fullName>
    </submittedName>
</protein>
<feature type="region of interest" description="Disordered" evidence="1">
    <location>
        <begin position="19"/>
        <end position="40"/>
    </location>
</feature>
<dbReference type="Pfam" id="PF00563">
    <property type="entry name" value="EAL"/>
    <property type="match status" value="1"/>
</dbReference>
<sequence>MERGWLGIDRVLVGGLELTGGGSDARHNRHEERQSMRQTPARTRRVLSPSGLTALCLAVGVAAAAATVGAAFLGGTTAFTHPVTFAVLTLLLVYTHLRPTRLVHRHGSVESDHLDEALLPPMILMLGPFDVAVAVLVATVAGNLAARRTPIKTVFNVGQTVLASLAGYAAAGLITSDTSAPVSGAALVACGVGGLVFALASSLAVAGIVRLAVGEPVLAGLWDQWRTRGLASFGALLLGVVAGVVVRDHPGAAVLAIALGWTIEAAYVAVVVQRQGRLAAEALQMGVVAVRSSGDPDAVREHLLAAAREVLHADVATYVSPQEPRVSGELRVEIDEETDLRVTDRVGGGTWLDAERDALTTLANVGAEALRNAKLLAHMTAITDGQSESVLALDSAGVITFANPAACALLRHPDGLLGQVADDVFSIERSSGGLQLSALSGSDKSVRDEDAVLRVADNRIPVAFTAAGLPAPHTGVALVLHDITERKSFEEKLSFLAFHDPLTCLPNRRLFQDRVEHALVRVRRHKSRHALLVFDLDRFKLINDSYGHPIGDDLLVHVASVLRRNLRPEDTCARLGGDEFAILLEDIVDPQQAVIVAERILADVAKASVIGGHEVFVSASIGVATTDHADSLESLVAAADTAMYVAKSAGGGSFRLFAPAAAEDPRARLELEAALRRALDDGEFELYYQPVVDTVTNEIVGAEALVRWNSAGGVVTPLQFIRVAEETGLIVRLDAWVLEEACRQTREWTIAHPERTPLKVNVNLSALQFSRSSVVAEVADILRRTGLPPQQLCLEITETGMMTDTELTITTLEELKALGVGVAIDDFGTGYSSLSYLKRFPVDIVKIDRSFTAGLGQNLVDSEILVAVVRLAAACNITVVAEGVETVEQRRALAELGCPLIQGYLIAKPQPASTFADAWRTQPPVHRQSA</sequence>
<organism evidence="5 6">
    <name type="scientific">Nocardioides immobilis</name>
    <dbReference type="NCBI Taxonomy" id="2049295"/>
    <lineage>
        <taxon>Bacteria</taxon>
        <taxon>Bacillati</taxon>
        <taxon>Actinomycetota</taxon>
        <taxon>Actinomycetes</taxon>
        <taxon>Propionibacteriales</taxon>
        <taxon>Nocardioidaceae</taxon>
        <taxon>Nocardioides</taxon>
    </lineage>
</organism>
<dbReference type="SUPFAM" id="SSF55785">
    <property type="entry name" value="PYP-like sensor domain (PAS domain)"/>
    <property type="match status" value="1"/>
</dbReference>
<dbReference type="InterPro" id="IPR000014">
    <property type="entry name" value="PAS"/>
</dbReference>
<feature type="domain" description="EAL" evidence="3">
    <location>
        <begin position="668"/>
        <end position="923"/>
    </location>
</feature>
<feature type="transmembrane region" description="Helical" evidence="2">
    <location>
        <begin position="186"/>
        <end position="209"/>
    </location>
</feature>
<feature type="transmembrane region" description="Helical" evidence="2">
    <location>
        <begin position="118"/>
        <end position="141"/>
    </location>
</feature>
<dbReference type="InterPro" id="IPR029787">
    <property type="entry name" value="Nucleotide_cyclase"/>
</dbReference>
<dbReference type="InterPro" id="IPR052155">
    <property type="entry name" value="Biofilm_reg_signaling"/>
</dbReference>
<dbReference type="AlphaFoldDB" id="A0A417XYC5"/>
<dbReference type="InterPro" id="IPR001633">
    <property type="entry name" value="EAL_dom"/>
</dbReference>
<dbReference type="InterPro" id="IPR035965">
    <property type="entry name" value="PAS-like_dom_sf"/>
</dbReference>
<dbReference type="PROSITE" id="PS50883">
    <property type="entry name" value="EAL"/>
    <property type="match status" value="1"/>
</dbReference>
<feature type="transmembrane region" description="Helical" evidence="2">
    <location>
        <begin position="153"/>
        <end position="174"/>
    </location>
</feature>
<dbReference type="Proteomes" id="UP000283644">
    <property type="component" value="Unassembled WGS sequence"/>
</dbReference>
<dbReference type="SUPFAM" id="SSF141868">
    <property type="entry name" value="EAL domain-like"/>
    <property type="match status" value="1"/>
</dbReference>
<evidence type="ECO:0000259" key="3">
    <source>
        <dbReference type="PROSITE" id="PS50883"/>
    </source>
</evidence>
<name>A0A417XYC5_9ACTN</name>
<feature type="transmembrane region" description="Helical" evidence="2">
    <location>
        <begin position="52"/>
        <end position="73"/>
    </location>
</feature>
<dbReference type="CDD" id="cd01948">
    <property type="entry name" value="EAL"/>
    <property type="match status" value="1"/>
</dbReference>
<keyword evidence="2" id="KW-1133">Transmembrane helix</keyword>
<feature type="compositionally biased region" description="Basic and acidic residues" evidence="1">
    <location>
        <begin position="24"/>
        <end position="35"/>
    </location>
</feature>
<dbReference type="Gene3D" id="3.20.20.450">
    <property type="entry name" value="EAL domain"/>
    <property type="match status" value="1"/>
</dbReference>
<dbReference type="FunFam" id="3.30.70.270:FF:000001">
    <property type="entry name" value="Diguanylate cyclase domain protein"/>
    <property type="match status" value="1"/>
</dbReference>
<dbReference type="NCBIfam" id="TIGR00254">
    <property type="entry name" value="GGDEF"/>
    <property type="match status" value="1"/>
</dbReference>
<comment type="caution">
    <text evidence="5">The sequence shown here is derived from an EMBL/GenBank/DDBJ whole genome shotgun (WGS) entry which is preliminary data.</text>
</comment>
<dbReference type="PANTHER" id="PTHR44757:SF2">
    <property type="entry name" value="BIOFILM ARCHITECTURE MAINTENANCE PROTEIN MBAA"/>
    <property type="match status" value="1"/>
</dbReference>
<dbReference type="InterPro" id="IPR000160">
    <property type="entry name" value="GGDEF_dom"/>
</dbReference>
<dbReference type="CDD" id="cd01949">
    <property type="entry name" value="GGDEF"/>
    <property type="match status" value="1"/>
</dbReference>
<evidence type="ECO:0000256" key="2">
    <source>
        <dbReference type="SAM" id="Phobius"/>
    </source>
</evidence>
<dbReference type="PROSITE" id="PS50887">
    <property type="entry name" value="GGDEF"/>
    <property type="match status" value="1"/>
</dbReference>
<keyword evidence="2" id="KW-0472">Membrane</keyword>
<dbReference type="SUPFAM" id="SSF55073">
    <property type="entry name" value="Nucleotide cyclase"/>
    <property type="match status" value="1"/>
</dbReference>
<keyword evidence="2" id="KW-0812">Transmembrane</keyword>
<dbReference type="SMART" id="SM00267">
    <property type="entry name" value="GGDEF"/>
    <property type="match status" value="1"/>
</dbReference>
<evidence type="ECO:0000256" key="1">
    <source>
        <dbReference type="SAM" id="MobiDB-lite"/>
    </source>
</evidence>
<dbReference type="Gene3D" id="3.30.450.20">
    <property type="entry name" value="PAS domain"/>
    <property type="match status" value="1"/>
</dbReference>
<dbReference type="SMART" id="SM00052">
    <property type="entry name" value="EAL"/>
    <property type="match status" value="1"/>
</dbReference>
<dbReference type="InterPro" id="IPR035919">
    <property type="entry name" value="EAL_sf"/>
</dbReference>
<feature type="transmembrane region" description="Helical" evidence="2">
    <location>
        <begin position="253"/>
        <end position="272"/>
    </location>
</feature>
<dbReference type="Gene3D" id="3.30.70.270">
    <property type="match status" value="1"/>
</dbReference>
<feature type="transmembrane region" description="Helical" evidence="2">
    <location>
        <begin position="229"/>
        <end position="246"/>
    </location>
</feature>
<dbReference type="Pfam" id="PF00990">
    <property type="entry name" value="GGDEF"/>
    <property type="match status" value="1"/>
</dbReference>
<keyword evidence="6" id="KW-1185">Reference proteome</keyword>
<accession>A0A417XYC5</accession>
<dbReference type="InterPro" id="IPR043128">
    <property type="entry name" value="Rev_trsase/Diguanyl_cyclase"/>
</dbReference>
<evidence type="ECO:0000313" key="5">
    <source>
        <dbReference type="EMBL" id="RHW25370.1"/>
    </source>
</evidence>
<evidence type="ECO:0000313" key="6">
    <source>
        <dbReference type="Proteomes" id="UP000283644"/>
    </source>
</evidence>
<feature type="domain" description="GGDEF" evidence="4">
    <location>
        <begin position="527"/>
        <end position="659"/>
    </location>
</feature>
<reference evidence="5 6" key="1">
    <citation type="submission" date="2018-09" db="EMBL/GenBank/DDBJ databases">
        <title>Genome sequencing of Nocardioides immobilis CCTCC AB 2017083 for comparison to Nocardioides silvaticus.</title>
        <authorList>
            <person name="Li C."/>
            <person name="Wang G."/>
        </authorList>
    </citation>
    <scope>NUCLEOTIDE SEQUENCE [LARGE SCALE GENOMIC DNA]</scope>
    <source>
        <strain evidence="5 6">CCTCC AB 2017083</strain>
    </source>
</reference>
<proteinExistence type="predicted"/>